<keyword evidence="2 11" id="KW-0963">Cytoplasm</keyword>
<dbReference type="Pfam" id="PF03079">
    <property type="entry name" value="ARD"/>
    <property type="match status" value="1"/>
</dbReference>
<feature type="binding site" evidence="11">
    <location>
        <position position="106"/>
    </location>
    <ligand>
        <name>Fe(2+)</name>
        <dbReference type="ChEBI" id="CHEBI:29033"/>
        <note>for iron-dependent acireductone dioxygenase activity</note>
    </ligand>
</feature>
<dbReference type="InterPro" id="IPR027496">
    <property type="entry name" value="ARD_euk"/>
</dbReference>
<keyword evidence="5 11" id="KW-0479">Metal-binding</keyword>
<keyword evidence="4 11" id="KW-0028">Amino-acid biosynthesis</keyword>
<keyword evidence="3 11" id="KW-0533">Nickel</keyword>
<comment type="function">
    <text evidence="11">Catalyzes 2 different reactions between oxygen and the acireductone 1,2-dihydroxy-3-keto-5-methylthiopentene (DHK-MTPene) depending upon the metal bound in the active site. Fe-containing acireductone dioxygenase (Fe-ARD) produces formate and 2-keto-4-methylthiobutyrate (KMTB), the alpha-ketoacid precursor of methionine in the methionine recycle pathway. Ni-containing acireductone dioxygenase (Ni-ARD) produces methylthiopropionate, carbon monoxide and formate, and does not lie on the methionine recycle pathway.</text>
</comment>
<name>A0A8J5GMH3_ZINOF</name>
<feature type="binding site" evidence="11">
    <location>
        <position position="110"/>
    </location>
    <ligand>
        <name>Fe(2+)</name>
        <dbReference type="ChEBI" id="CHEBI:29033"/>
        <note>for iron-dependent acireductone dioxygenase activity</note>
    </ligand>
</feature>
<dbReference type="FunFam" id="2.60.120.10:FF:000099">
    <property type="entry name" value="1,2-dihydroxy-3-keto-5-methylthiopentene dioxygenase"/>
    <property type="match status" value="1"/>
</dbReference>
<comment type="cofactor">
    <cofactor evidence="11">
        <name>Fe(2+)</name>
        <dbReference type="ChEBI" id="CHEBI:29033"/>
    </cofactor>
    <cofactor evidence="11">
        <name>Ni(2+)</name>
        <dbReference type="ChEBI" id="CHEBI:49786"/>
    </cofactor>
    <text evidence="11">Binds either 1 Fe or Ni cation per monomer. Iron-binding promotes an acireductone dioxygenase reaction producing 2-keto-4-methylthiobutyrate, while nickel-binding promotes an acireductone dioxygenase reaction producing 3-(methylsulfanyl)propanoate.</text>
</comment>
<dbReference type="GO" id="GO:0010309">
    <property type="term" value="F:acireductone dioxygenase [iron(II)-requiring] activity"/>
    <property type="evidence" value="ECO:0007669"/>
    <property type="project" value="UniProtKB-UniRule"/>
</dbReference>
<dbReference type="CDD" id="cd02232">
    <property type="entry name" value="cupin_ARD"/>
    <property type="match status" value="1"/>
</dbReference>
<evidence type="ECO:0000256" key="11">
    <source>
        <dbReference type="HAMAP-Rule" id="MF_03154"/>
    </source>
</evidence>
<dbReference type="UniPathway" id="UPA00904">
    <property type="reaction ID" value="UER00878"/>
</dbReference>
<feature type="binding site" evidence="11">
    <location>
        <position position="110"/>
    </location>
    <ligand>
        <name>Ni(2+)</name>
        <dbReference type="ChEBI" id="CHEBI:49786"/>
        <note>for nickel-dependent acireductone dioxygenase activity</note>
    </ligand>
</feature>
<evidence type="ECO:0000256" key="9">
    <source>
        <dbReference type="ARBA" id="ARBA00023167"/>
    </source>
</evidence>
<dbReference type="EC" id="1.13.11.54" evidence="11"/>
<feature type="binding site" evidence="11">
    <location>
        <position position="104"/>
    </location>
    <ligand>
        <name>Ni(2+)</name>
        <dbReference type="ChEBI" id="CHEBI:49786"/>
        <note>for nickel-dependent acireductone dioxygenase activity</note>
    </ligand>
</feature>
<keyword evidence="13" id="KW-1185">Reference proteome</keyword>
<evidence type="ECO:0000313" key="13">
    <source>
        <dbReference type="Proteomes" id="UP000734854"/>
    </source>
</evidence>
<evidence type="ECO:0000256" key="6">
    <source>
        <dbReference type="ARBA" id="ARBA00022964"/>
    </source>
</evidence>
<evidence type="ECO:0000256" key="2">
    <source>
        <dbReference type="ARBA" id="ARBA00022490"/>
    </source>
</evidence>
<gene>
    <name evidence="12" type="ORF">ZIOFF_029289</name>
</gene>
<organism evidence="12 13">
    <name type="scientific">Zingiber officinale</name>
    <name type="common">Ginger</name>
    <name type="synonym">Amomum zingiber</name>
    <dbReference type="NCBI Taxonomy" id="94328"/>
    <lineage>
        <taxon>Eukaryota</taxon>
        <taxon>Viridiplantae</taxon>
        <taxon>Streptophyta</taxon>
        <taxon>Embryophyta</taxon>
        <taxon>Tracheophyta</taxon>
        <taxon>Spermatophyta</taxon>
        <taxon>Magnoliopsida</taxon>
        <taxon>Liliopsida</taxon>
        <taxon>Zingiberales</taxon>
        <taxon>Zingiberaceae</taxon>
        <taxon>Zingiber</taxon>
    </lineage>
</organism>
<evidence type="ECO:0000256" key="3">
    <source>
        <dbReference type="ARBA" id="ARBA00022596"/>
    </source>
</evidence>
<reference evidence="12 13" key="1">
    <citation type="submission" date="2020-08" db="EMBL/GenBank/DDBJ databases">
        <title>Plant Genome Project.</title>
        <authorList>
            <person name="Zhang R.-G."/>
        </authorList>
    </citation>
    <scope>NUCLEOTIDE SEQUENCE [LARGE SCALE GENOMIC DNA]</scope>
    <source>
        <tissue evidence="12">Rhizome</tissue>
    </source>
</reference>
<comment type="subcellular location">
    <subcellularLocation>
        <location evidence="11">Cytoplasm</location>
    </subcellularLocation>
    <subcellularLocation>
        <location evidence="11">Nucleus</location>
    </subcellularLocation>
</comment>
<dbReference type="InterPro" id="IPR014710">
    <property type="entry name" value="RmlC-like_jellyroll"/>
</dbReference>
<evidence type="ECO:0000313" key="12">
    <source>
        <dbReference type="EMBL" id="KAG6511232.1"/>
    </source>
</evidence>
<evidence type="ECO:0000256" key="5">
    <source>
        <dbReference type="ARBA" id="ARBA00022723"/>
    </source>
</evidence>
<keyword evidence="8 11" id="KW-0408">Iron</keyword>
<comment type="catalytic activity">
    <reaction evidence="11">
        <text>1,2-dihydroxy-5-(methylsulfanyl)pent-1-en-3-one + O2 = 3-(methylsulfanyl)propanoate + CO + formate + 2 H(+)</text>
        <dbReference type="Rhea" id="RHEA:14161"/>
        <dbReference type="ChEBI" id="CHEBI:15378"/>
        <dbReference type="ChEBI" id="CHEBI:15379"/>
        <dbReference type="ChEBI" id="CHEBI:15740"/>
        <dbReference type="ChEBI" id="CHEBI:17245"/>
        <dbReference type="ChEBI" id="CHEBI:49016"/>
        <dbReference type="ChEBI" id="CHEBI:49252"/>
        <dbReference type="EC" id="1.13.11.53"/>
    </reaction>
</comment>
<dbReference type="Gene3D" id="2.60.120.10">
    <property type="entry name" value="Jelly Rolls"/>
    <property type="match status" value="1"/>
</dbReference>
<dbReference type="GO" id="GO:0010308">
    <property type="term" value="F:acireductone dioxygenase (Ni2+-requiring) activity"/>
    <property type="evidence" value="ECO:0007669"/>
    <property type="project" value="UniProtKB-UniRule"/>
</dbReference>
<dbReference type="Proteomes" id="UP000734854">
    <property type="component" value="Unassembled WGS sequence"/>
</dbReference>
<dbReference type="PANTHER" id="PTHR23418">
    <property type="entry name" value="ACIREDUCTONE DIOXYGENASE"/>
    <property type="match status" value="1"/>
</dbReference>
<feature type="binding site" evidence="11">
    <location>
        <position position="106"/>
    </location>
    <ligand>
        <name>Ni(2+)</name>
        <dbReference type="ChEBI" id="CHEBI:49786"/>
        <note>for nickel-dependent acireductone dioxygenase activity</note>
    </ligand>
</feature>
<dbReference type="GO" id="GO:0016151">
    <property type="term" value="F:nickel cation binding"/>
    <property type="evidence" value="ECO:0007669"/>
    <property type="project" value="UniProtKB-UniRule"/>
</dbReference>
<dbReference type="EMBL" id="JACMSC010000008">
    <property type="protein sequence ID" value="KAG6511232.1"/>
    <property type="molecule type" value="Genomic_DNA"/>
</dbReference>
<evidence type="ECO:0000256" key="7">
    <source>
        <dbReference type="ARBA" id="ARBA00023002"/>
    </source>
</evidence>
<comment type="similarity">
    <text evidence="11">Belongs to the acireductone dioxygenase (ARD) family.</text>
</comment>
<keyword evidence="6 11" id="KW-0223">Dioxygenase</keyword>
<sequence length="198" mass="23318">MKRSMETPPCSQDVKEEIVEAWYMNDSEKEDYRLPRHCEPKEFVSLEKLQELGVLTWSVHGDDYENEEDVKQIRESEGYSHSVNIHPERMPNFELMVKRFFLEHLHPHPEISYCIQGTGYHDVRDENDRWIRIAVKEGVMILLPAGIYHRFTLDTNNYLKAVLFSAGPPAEFSTYEGPCEDLPARKLYVEAFHKAMRR</sequence>
<evidence type="ECO:0000256" key="8">
    <source>
        <dbReference type="ARBA" id="ARBA00023004"/>
    </source>
</evidence>
<dbReference type="EC" id="1.13.11.53" evidence="11"/>
<dbReference type="GO" id="GO:0005506">
    <property type="term" value="F:iron ion binding"/>
    <property type="evidence" value="ECO:0007669"/>
    <property type="project" value="UniProtKB-UniRule"/>
</dbReference>
<feature type="binding site" evidence="11">
    <location>
        <position position="104"/>
    </location>
    <ligand>
        <name>Fe(2+)</name>
        <dbReference type="ChEBI" id="CHEBI:29033"/>
        <note>for iron-dependent acireductone dioxygenase activity</note>
    </ligand>
</feature>
<dbReference type="GO" id="GO:0005737">
    <property type="term" value="C:cytoplasm"/>
    <property type="evidence" value="ECO:0007669"/>
    <property type="project" value="UniProtKB-SubCell"/>
</dbReference>
<dbReference type="InterPro" id="IPR004313">
    <property type="entry name" value="ARD"/>
</dbReference>
<dbReference type="AlphaFoldDB" id="A0A8J5GMH3"/>
<comment type="caution">
    <text evidence="12">The sequence shown here is derived from an EMBL/GenBank/DDBJ whole genome shotgun (WGS) entry which is preliminary data.</text>
</comment>
<dbReference type="InterPro" id="IPR011051">
    <property type="entry name" value="RmlC_Cupin_sf"/>
</dbReference>
<keyword evidence="9 11" id="KW-0486">Methionine biosynthesis</keyword>
<dbReference type="SUPFAM" id="SSF51182">
    <property type="entry name" value="RmlC-like cupins"/>
    <property type="match status" value="1"/>
</dbReference>
<accession>A0A8J5GMH3</accession>
<keyword evidence="10 11" id="KW-0539">Nucleus</keyword>
<comment type="pathway">
    <text evidence="11">Amino-acid biosynthesis; L-methionine biosynthesis via salvage pathway; L-methionine from S-methyl-5-thio-alpha-D-ribose 1-phosphate: step 5/6.</text>
</comment>
<proteinExistence type="inferred from homology"/>
<dbReference type="GO" id="GO:0005634">
    <property type="term" value="C:nucleus"/>
    <property type="evidence" value="ECO:0007669"/>
    <property type="project" value="UniProtKB-SubCell"/>
</dbReference>
<comment type="catalytic activity">
    <reaction evidence="1 11">
        <text>1,2-dihydroxy-5-(methylsulfanyl)pent-1-en-3-one + O2 = 4-methylsulfanyl-2-oxobutanoate + formate + 2 H(+)</text>
        <dbReference type="Rhea" id="RHEA:24504"/>
        <dbReference type="ChEBI" id="CHEBI:15378"/>
        <dbReference type="ChEBI" id="CHEBI:15379"/>
        <dbReference type="ChEBI" id="CHEBI:15740"/>
        <dbReference type="ChEBI" id="CHEBI:16723"/>
        <dbReference type="ChEBI" id="CHEBI:49252"/>
        <dbReference type="EC" id="1.13.11.54"/>
    </reaction>
</comment>
<protein>
    <recommendedName>
        <fullName evidence="11">Acireductone dioxygenase</fullName>
    </recommendedName>
    <alternativeName>
        <fullName evidence="11">Acireductone dioxygenase (Fe(2+)-requiring)</fullName>
        <shortName evidence="11">ARD'</shortName>
        <shortName evidence="11">Fe-ARD</shortName>
        <ecNumber evidence="11">1.13.11.54</ecNumber>
    </alternativeName>
    <alternativeName>
        <fullName evidence="11">Acireductone dioxygenase (Ni(2+)-requiring)</fullName>
        <shortName evidence="11">ARD</shortName>
        <shortName evidence="11">Ni-ARD</shortName>
        <ecNumber evidence="11">1.13.11.53</ecNumber>
    </alternativeName>
</protein>
<dbReference type="HAMAP" id="MF_03154">
    <property type="entry name" value="Salvage_MtnD_euk"/>
    <property type="match status" value="1"/>
</dbReference>
<feature type="binding site" evidence="11">
    <location>
        <position position="149"/>
    </location>
    <ligand>
        <name>Ni(2+)</name>
        <dbReference type="ChEBI" id="CHEBI:49786"/>
        <note>for nickel-dependent acireductone dioxygenase activity</note>
    </ligand>
</feature>
<evidence type="ECO:0000256" key="4">
    <source>
        <dbReference type="ARBA" id="ARBA00022605"/>
    </source>
</evidence>
<evidence type="ECO:0000256" key="1">
    <source>
        <dbReference type="ARBA" id="ARBA00000428"/>
    </source>
</evidence>
<dbReference type="GO" id="GO:0019509">
    <property type="term" value="P:L-methionine salvage from methylthioadenosine"/>
    <property type="evidence" value="ECO:0007669"/>
    <property type="project" value="UniProtKB-UniRule"/>
</dbReference>
<dbReference type="PANTHER" id="PTHR23418:SF0">
    <property type="entry name" value="ACIREDUCTONE DIOXYGENASE"/>
    <property type="match status" value="1"/>
</dbReference>
<keyword evidence="7 11" id="KW-0560">Oxidoreductase</keyword>
<feature type="binding site" evidence="11">
    <location>
        <position position="149"/>
    </location>
    <ligand>
        <name>Fe(2+)</name>
        <dbReference type="ChEBI" id="CHEBI:29033"/>
        <note>for iron-dependent acireductone dioxygenase activity</note>
    </ligand>
</feature>
<evidence type="ECO:0000256" key="10">
    <source>
        <dbReference type="ARBA" id="ARBA00023242"/>
    </source>
</evidence>